<evidence type="ECO:0000313" key="2">
    <source>
        <dbReference type="Proteomes" id="UP000626244"/>
    </source>
</evidence>
<name>A0A8J3APU5_9BACI</name>
<reference evidence="2" key="1">
    <citation type="journal article" date="2019" name="Int. J. Syst. Evol. Microbiol.">
        <title>The Global Catalogue of Microorganisms (GCM) 10K type strain sequencing project: providing services to taxonomists for standard genome sequencing and annotation.</title>
        <authorList>
            <consortium name="The Broad Institute Genomics Platform"/>
            <consortium name="The Broad Institute Genome Sequencing Center for Infectious Disease"/>
            <person name="Wu L."/>
            <person name="Ma J."/>
        </authorList>
    </citation>
    <scope>NUCLEOTIDE SEQUENCE [LARGE SCALE GENOMIC DNA]</scope>
    <source>
        <strain evidence="2">CGMCC 1.14993</strain>
    </source>
</reference>
<proteinExistence type="predicted"/>
<dbReference type="EMBL" id="BMHB01000002">
    <property type="protein sequence ID" value="GGI16620.1"/>
    <property type="molecule type" value="Genomic_DNA"/>
</dbReference>
<dbReference type="InterPro" id="IPR008964">
    <property type="entry name" value="Invasin/intimin_cell_adhesion"/>
</dbReference>
<comment type="caution">
    <text evidence="1">The sequence shown here is derived from an EMBL/GenBank/DDBJ whole genome shotgun (WGS) entry which is preliminary data.</text>
</comment>
<accession>A0A8J3APU5</accession>
<evidence type="ECO:0000313" key="1">
    <source>
        <dbReference type="EMBL" id="GGI16620.1"/>
    </source>
</evidence>
<organism evidence="1 2">
    <name type="scientific">Gottfriedia solisilvae</name>
    <dbReference type="NCBI Taxonomy" id="1516104"/>
    <lineage>
        <taxon>Bacteria</taxon>
        <taxon>Bacillati</taxon>
        <taxon>Bacillota</taxon>
        <taxon>Bacilli</taxon>
        <taxon>Bacillales</taxon>
        <taxon>Bacillaceae</taxon>
        <taxon>Gottfriedia</taxon>
    </lineage>
</organism>
<evidence type="ECO:0008006" key="3">
    <source>
        <dbReference type="Google" id="ProtNLM"/>
    </source>
</evidence>
<dbReference type="SUPFAM" id="SSF49373">
    <property type="entry name" value="Invasin/intimin cell-adhesion fragments"/>
    <property type="match status" value="1"/>
</dbReference>
<dbReference type="RefSeq" id="WP_188483384.1">
    <property type="nucleotide sequence ID" value="NZ_BMHB01000002.1"/>
</dbReference>
<protein>
    <recommendedName>
        <fullName evidence="3">Big-1 domain-containing protein</fullName>
    </recommendedName>
</protein>
<dbReference type="Gene3D" id="2.60.40.1120">
    <property type="entry name" value="Carboxypeptidase-like, regulatory domain"/>
    <property type="match status" value="1"/>
</dbReference>
<dbReference type="Proteomes" id="UP000626244">
    <property type="component" value="Unassembled WGS sequence"/>
</dbReference>
<gene>
    <name evidence="1" type="ORF">GCM10007380_33870</name>
</gene>
<keyword evidence="2" id="KW-1185">Reference proteome</keyword>
<sequence length="86" mass="9212">MLSIKVTDQSNKPVSNASIYFNSQAPSTGMMSIVTTTTNRQGLATITLQSYTGYQTSEVGNYLVIIKAYKEGVVGSFGSTSFTVTQ</sequence>
<dbReference type="AlphaFoldDB" id="A0A8J3APU5"/>